<name>A0A1X1TTW6_MYCFL</name>
<dbReference type="Pfam" id="PF13370">
    <property type="entry name" value="Fer4_13"/>
    <property type="match status" value="1"/>
</dbReference>
<dbReference type="Proteomes" id="UP000193010">
    <property type="component" value="Unassembled WGS sequence"/>
</dbReference>
<dbReference type="STRING" id="292462.AWC05_05655"/>
<dbReference type="Gene3D" id="3.30.70.20">
    <property type="match status" value="1"/>
</dbReference>
<evidence type="ECO:0008006" key="3">
    <source>
        <dbReference type="Google" id="ProtNLM"/>
    </source>
</evidence>
<evidence type="ECO:0000313" key="2">
    <source>
        <dbReference type="Proteomes" id="UP000193010"/>
    </source>
</evidence>
<dbReference type="SUPFAM" id="SSF54862">
    <property type="entry name" value="4Fe-4S ferredoxins"/>
    <property type="match status" value="1"/>
</dbReference>
<organism evidence="1 2">
    <name type="scientific">Mycobacterium florentinum</name>
    <dbReference type="NCBI Taxonomy" id="292462"/>
    <lineage>
        <taxon>Bacteria</taxon>
        <taxon>Bacillati</taxon>
        <taxon>Actinomycetota</taxon>
        <taxon>Actinomycetes</taxon>
        <taxon>Mycobacteriales</taxon>
        <taxon>Mycobacteriaceae</taxon>
        <taxon>Mycobacterium</taxon>
        <taxon>Mycobacterium simiae complex</taxon>
    </lineage>
</organism>
<reference evidence="1 2" key="1">
    <citation type="submission" date="2016-01" db="EMBL/GenBank/DDBJ databases">
        <title>The new phylogeny of the genus Mycobacterium.</title>
        <authorList>
            <person name="Tarcisio F."/>
            <person name="Conor M."/>
            <person name="Antonella G."/>
            <person name="Elisabetta G."/>
            <person name="Giulia F.S."/>
            <person name="Sara T."/>
            <person name="Anna F."/>
            <person name="Clotilde B."/>
            <person name="Roberto B."/>
            <person name="Veronica D.S."/>
            <person name="Fabio R."/>
            <person name="Monica P."/>
            <person name="Olivier J."/>
            <person name="Enrico T."/>
            <person name="Nicola S."/>
        </authorList>
    </citation>
    <scope>NUCLEOTIDE SEQUENCE [LARGE SCALE GENOMIC DNA]</scope>
    <source>
        <strain evidence="1 2">DSM 44852</strain>
    </source>
</reference>
<dbReference type="AlphaFoldDB" id="A0A1X1TTW6"/>
<keyword evidence="2" id="KW-1185">Reference proteome</keyword>
<comment type="caution">
    <text evidence="1">The sequence shown here is derived from an EMBL/GenBank/DDBJ whole genome shotgun (WGS) entry which is preliminary data.</text>
</comment>
<evidence type="ECO:0000313" key="1">
    <source>
        <dbReference type="EMBL" id="ORV48035.1"/>
    </source>
</evidence>
<accession>A0A1X1TTW6</accession>
<protein>
    <recommendedName>
        <fullName evidence="3">Ferredoxin</fullName>
    </recommendedName>
</protein>
<gene>
    <name evidence="1" type="ORF">AWC05_05655</name>
</gene>
<dbReference type="RefSeq" id="WP_332103814.1">
    <property type="nucleotide sequence ID" value="NZ_AP022576.1"/>
</dbReference>
<sequence>MSDVVHVEVRSETCMASGYCIRHAPKVFSADESGWVTLLDAEPRGQTVQVLKAAGMCPVAAIDVFDADGNQL</sequence>
<proteinExistence type="predicted"/>
<dbReference type="EMBL" id="LQOV01000034">
    <property type="protein sequence ID" value="ORV48035.1"/>
    <property type="molecule type" value="Genomic_DNA"/>
</dbReference>